<gene>
    <name evidence="2" type="ORF">BD626DRAFT_620360</name>
</gene>
<organism evidence="2 3">
    <name type="scientific">Schizophyllum amplum</name>
    <dbReference type="NCBI Taxonomy" id="97359"/>
    <lineage>
        <taxon>Eukaryota</taxon>
        <taxon>Fungi</taxon>
        <taxon>Dikarya</taxon>
        <taxon>Basidiomycota</taxon>
        <taxon>Agaricomycotina</taxon>
        <taxon>Agaricomycetes</taxon>
        <taxon>Agaricomycetidae</taxon>
        <taxon>Agaricales</taxon>
        <taxon>Schizophyllaceae</taxon>
        <taxon>Schizophyllum</taxon>
    </lineage>
</organism>
<feature type="compositionally biased region" description="Acidic residues" evidence="1">
    <location>
        <begin position="16"/>
        <end position="42"/>
    </location>
</feature>
<evidence type="ECO:0000313" key="2">
    <source>
        <dbReference type="EMBL" id="TRM56143.1"/>
    </source>
</evidence>
<feature type="compositionally biased region" description="Polar residues" evidence="1">
    <location>
        <begin position="1"/>
        <end position="12"/>
    </location>
</feature>
<dbReference type="GO" id="GO:0046982">
    <property type="term" value="F:protein heterodimerization activity"/>
    <property type="evidence" value="ECO:0007669"/>
    <property type="project" value="InterPro"/>
</dbReference>
<feature type="compositionally biased region" description="Polar residues" evidence="1">
    <location>
        <begin position="317"/>
        <end position="331"/>
    </location>
</feature>
<dbReference type="STRING" id="97359.A0A550BUE6"/>
<name>A0A550BUE6_9AGAR</name>
<comment type="caution">
    <text evidence="2">The sequence shown here is derived from an EMBL/GenBank/DDBJ whole genome shotgun (WGS) entry which is preliminary data.</text>
</comment>
<dbReference type="Gene3D" id="1.10.20.10">
    <property type="entry name" value="Histone, subunit A"/>
    <property type="match status" value="1"/>
</dbReference>
<feature type="region of interest" description="Disordered" evidence="1">
    <location>
        <begin position="163"/>
        <end position="337"/>
    </location>
</feature>
<feature type="region of interest" description="Disordered" evidence="1">
    <location>
        <begin position="1"/>
        <end position="49"/>
    </location>
</feature>
<dbReference type="InterPro" id="IPR009072">
    <property type="entry name" value="Histone-fold"/>
</dbReference>
<evidence type="ECO:0000256" key="1">
    <source>
        <dbReference type="SAM" id="MobiDB-lite"/>
    </source>
</evidence>
<dbReference type="OrthoDB" id="636685at2759"/>
<sequence>MASQITVLNEQSPAPEPEEMDDAETGSENDEVDQLEDAEEDQLSSPVAIREKRLPGTTLFPVDAVERITQSYVRDVGATDTVGMSREASYVLSIATEEFVKRLALGSHNEALGERRNVVTYLDVAAMTQQYQEMFFLQETIPQPMALADALRAADDHEKHLIVDDPAIAPEPSADVPATYISSGYNHKSRGPGAHGQSHPHPHAHPHAHAPAPPPSETPTPSHAQTRSSTNGRNKPGEEDVHARRHPYRDETYRRAVSNGTNGYAHASASASHPIPPVPLAPSASASPSPLAPPHEYGGYSEPPSRASEEELEDQPYSVTQATSTRSNRSSIPIDALMNPTDTFADIDRGRTIYSQE</sequence>
<feature type="compositionally biased region" description="Basic residues" evidence="1">
    <location>
        <begin position="198"/>
        <end position="208"/>
    </location>
</feature>
<dbReference type="Proteomes" id="UP000320762">
    <property type="component" value="Unassembled WGS sequence"/>
</dbReference>
<reference evidence="2 3" key="1">
    <citation type="journal article" date="2019" name="New Phytol.">
        <title>Comparative genomics reveals unique wood-decay strategies and fruiting body development in the Schizophyllaceae.</title>
        <authorList>
            <person name="Almasi E."/>
            <person name="Sahu N."/>
            <person name="Krizsan K."/>
            <person name="Balint B."/>
            <person name="Kovacs G.M."/>
            <person name="Kiss B."/>
            <person name="Cseklye J."/>
            <person name="Drula E."/>
            <person name="Henrissat B."/>
            <person name="Nagy I."/>
            <person name="Chovatia M."/>
            <person name="Adam C."/>
            <person name="LaButti K."/>
            <person name="Lipzen A."/>
            <person name="Riley R."/>
            <person name="Grigoriev I.V."/>
            <person name="Nagy L.G."/>
        </authorList>
    </citation>
    <scope>NUCLEOTIDE SEQUENCE [LARGE SCALE GENOMIC DNA]</scope>
    <source>
        <strain evidence="2 3">NL-1724</strain>
    </source>
</reference>
<dbReference type="SUPFAM" id="SSF47113">
    <property type="entry name" value="Histone-fold"/>
    <property type="match status" value="1"/>
</dbReference>
<dbReference type="AlphaFoldDB" id="A0A550BUE6"/>
<protein>
    <recommendedName>
        <fullName evidence="4">Transcription factor CBF/NF-Y/archaeal histone domain-containing protein</fullName>
    </recommendedName>
</protein>
<feature type="compositionally biased region" description="Basic and acidic residues" evidence="1">
    <location>
        <begin position="235"/>
        <end position="254"/>
    </location>
</feature>
<accession>A0A550BUE6</accession>
<proteinExistence type="predicted"/>
<evidence type="ECO:0000313" key="3">
    <source>
        <dbReference type="Proteomes" id="UP000320762"/>
    </source>
</evidence>
<keyword evidence="3" id="KW-1185">Reference proteome</keyword>
<evidence type="ECO:0008006" key="4">
    <source>
        <dbReference type="Google" id="ProtNLM"/>
    </source>
</evidence>
<dbReference type="EMBL" id="VDMD01000079">
    <property type="protein sequence ID" value="TRM56143.1"/>
    <property type="molecule type" value="Genomic_DNA"/>
</dbReference>